<dbReference type="EMBL" id="KB301649">
    <property type="protein sequence ID" value="ELU05313.1"/>
    <property type="molecule type" value="Genomic_DNA"/>
</dbReference>
<dbReference type="EMBL" id="AMQN01007889">
    <property type="status" value="NOT_ANNOTATED_CDS"/>
    <property type="molecule type" value="Genomic_DNA"/>
</dbReference>
<sequence>MPLDGRAAFQLGVLLLALPLQLLISSYYNAGDETQRTFILNRLITKAAVIKEQLFTWDTWQNWCQDLYNKVKMLKSLNQESDAGTDDPALEESYKAHSREYFGASKEPRYPRPPHVKYRVGQVIKHKKWGYRGIIVGWDPYTKAPESWIKEMHPADKPHWRKKPSYSVLVDTRDRPEPQATYVAEENIEVVTNTKVIHPAIDDYFYKYDGAQYLPRPKYKSLYPQG</sequence>
<dbReference type="PANTHER" id="PTHR48439">
    <property type="entry name" value="HEMIMETHYLATED DNA-BINDING DOMAIN-CONTAINING PROTEIN"/>
    <property type="match status" value="1"/>
</dbReference>
<dbReference type="AlphaFoldDB" id="R7UGT7"/>
<dbReference type="InterPro" id="IPR036623">
    <property type="entry name" value="Hemimethylated_DNA-bd_sf"/>
</dbReference>
<feature type="signal peptide" evidence="1">
    <location>
        <begin position="1"/>
        <end position="25"/>
    </location>
</feature>
<evidence type="ECO:0000259" key="2">
    <source>
        <dbReference type="SMART" id="SM00992"/>
    </source>
</evidence>
<dbReference type="Pfam" id="PF08755">
    <property type="entry name" value="YccV-like"/>
    <property type="match status" value="1"/>
</dbReference>
<evidence type="ECO:0000313" key="4">
    <source>
        <dbReference type="EnsemblMetazoa" id="CapteP212049"/>
    </source>
</evidence>
<dbReference type="EnsemblMetazoa" id="CapteT212049">
    <property type="protein sequence ID" value="CapteP212049"/>
    <property type="gene ID" value="CapteG212049"/>
</dbReference>
<gene>
    <name evidence="3" type="ORF">CAPTEDRAFT_212049</name>
</gene>
<organism evidence="3">
    <name type="scientific">Capitella teleta</name>
    <name type="common">Polychaete worm</name>
    <dbReference type="NCBI Taxonomy" id="283909"/>
    <lineage>
        <taxon>Eukaryota</taxon>
        <taxon>Metazoa</taxon>
        <taxon>Spiralia</taxon>
        <taxon>Lophotrochozoa</taxon>
        <taxon>Annelida</taxon>
        <taxon>Polychaeta</taxon>
        <taxon>Sedentaria</taxon>
        <taxon>Scolecida</taxon>
        <taxon>Capitellidae</taxon>
        <taxon>Capitella</taxon>
    </lineage>
</organism>
<evidence type="ECO:0000256" key="1">
    <source>
        <dbReference type="SAM" id="SignalP"/>
    </source>
</evidence>
<dbReference type="InterPro" id="IPR053189">
    <property type="entry name" value="Clp_protease_adapter_ClpF"/>
</dbReference>
<proteinExistence type="predicted"/>
<dbReference type="NCBIfam" id="TIGR02097">
    <property type="entry name" value="yccV"/>
    <property type="match status" value="1"/>
</dbReference>
<evidence type="ECO:0000313" key="5">
    <source>
        <dbReference type="Proteomes" id="UP000014760"/>
    </source>
</evidence>
<name>R7UGT7_CAPTE</name>
<dbReference type="SMART" id="SM00992">
    <property type="entry name" value="YccV-like"/>
    <property type="match status" value="1"/>
</dbReference>
<dbReference type="InterPro" id="IPR011722">
    <property type="entry name" value="Hemimethylated_DNA-bd_dom"/>
</dbReference>
<dbReference type="PANTHER" id="PTHR48439:SF1">
    <property type="entry name" value="HEMIMETHYLATED DNA-BINDING DOMAIN-CONTAINING PROTEIN"/>
    <property type="match status" value="1"/>
</dbReference>
<dbReference type="Proteomes" id="UP000014760">
    <property type="component" value="Unassembled WGS sequence"/>
</dbReference>
<keyword evidence="5" id="KW-1185">Reference proteome</keyword>
<feature type="domain" description="Hemimethylated DNA-binding" evidence="2">
    <location>
        <begin position="115"/>
        <end position="216"/>
    </location>
</feature>
<reference evidence="4" key="3">
    <citation type="submission" date="2015-06" db="UniProtKB">
        <authorList>
            <consortium name="EnsemblMetazoa"/>
        </authorList>
    </citation>
    <scope>IDENTIFICATION</scope>
</reference>
<protein>
    <recommendedName>
        <fullName evidence="2">Hemimethylated DNA-binding domain-containing protein</fullName>
    </recommendedName>
</protein>
<reference evidence="3 5" key="2">
    <citation type="journal article" date="2013" name="Nature">
        <title>Insights into bilaterian evolution from three spiralian genomes.</title>
        <authorList>
            <person name="Simakov O."/>
            <person name="Marletaz F."/>
            <person name="Cho S.J."/>
            <person name="Edsinger-Gonzales E."/>
            <person name="Havlak P."/>
            <person name="Hellsten U."/>
            <person name="Kuo D.H."/>
            <person name="Larsson T."/>
            <person name="Lv J."/>
            <person name="Arendt D."/>
            <person name="Savage R."/>
            <person name="Osoegawa K."/>
            <person name="de Jong P."/>
            <person name="Grimwood J."/>
            <person name="Chapman J.A."/>
            <person name="Shapiro H."/>
            <person name="Aerts A."/>
            <person name="Otillar R.P."/>
            <person name="Terry A.Y."/>
            <person name="Boore J.L."/>
            <person name="Grigoriev I.V."/>
            <person name="Lindberg D.R."/>
            <person name="Seaver E.C."/>
            <person name="Weisblat D.A."/>
            <person name="Putnam N.H."/>
            <person name="Rokhsar D.S."/>
        </authorList>
    </citation>
    <scope>NUCLEOTIDE SEQUENCE</scope>
    <source>
        <strain evidence="3 5">I ESC-2004</strain>
    </source>
</reference>
<dbReference type="GO" id="GO:0003677">
    <property type="term" value="F:DNA binding"/>
    <property type="evidence" value="ECO:0007669"/>
    <property type="project" value="InterPro"/>
</dbReference>
<dbReference type="SUPFAM" id="SSF141255">
    <property type="entry name" value="YccV-like"/>
    <property type="match status" value="1"/>
</dbReference>
<dbReference type="STRING" id="283909.R7UGT7"/>
<reference evidence="5" key="1">
    <citation type="submission" date="2012-12" db="EMBL/GenBank/DDBJ databases">
        <authorList>
            <person name="Hellsten U."/>
            <person name="Grimwood J."/>
            <person name="Chapman J.A."/>
            <person name="Shapiro H."/>
            <person name="Aerts A."/>
            <person name="Otillar R.P."/>
            <person name="Terry A.Y."/>
            <person name="Boore J.L."/>
            <person name="Simakov O."/>
            <person name="Marletaz F."/>
            <person name="Cho S.-J."/>
            <person name="Edsinger-Gonzales E."/>
            <person name="Havlak P."/>
            <person name="Kuo D.-H."/>
            <person name="Larsson T."/>
            <person name="Lv J."/>
            <person name="Arendt D."/>
            <person name="Savage R."/>
            <person name="Osoegawa K."/>
            <person name="de Jong P."/>
            <person name="Lindberg D.R."/>
            <person name="Seaver E.C."/>
            <person name="Weisblat D.A."/>
            <person name="Putnam N.H."/>
            <person name="Grigoriev I.V."/>
            <person name="Rokhsar D.S."/>
        </authorList>
    </citation>
    <scope>NUCLEOTIDE SEQUENCE</scope>
    <source>
        <strain evidence="5">I ESC-2004</strain>
    </source>
</reference>
<feature type="chain" id="PRO_5008788010" description="Hemimethylated DNA-binding domain-containing protein" evidence="1">
    <location>
        <begin position="26"/>
        <end position="226"/>
    </location>
</feature>
<dbReference type="Gene3D" id="2.30.30.390">
    <property type="entry name" value="Hemimethylated DNA-binding domain"/>
    <property type="match status" value="1"/>
</dbReference>
<keyword evidence="1" id="KW-0732">Signal</keyword>
<accession>R7UGT7</accession>
<dbReference type="OMA" id="ISRWCGS"/>
<dbReference type="HOGENOM" id="CLU_090792_0_0_1"/>
<dbReference type="OrthoDB" id="28868at2759"/>
<evidence type="ECO:0000313" key="3">
    <source>
        <dbReference type="EMBL" id="ELU05313.1"/>
    </source>
</evidence>